<evidence type="ECO:0000313" key="11">
    <source>
        <dbReference type="Proteomes" id="UP000663829"/>
    </source>
</evidence>
<keyword evidence="3 5" id="KW-0560">Oxidoreductase</keyword>
<feature type="domain" description="Fe2OG dioxygenase" evidence="6">
    <location>
        <begin position="181"/>
        <end position="284"/>
    </location>
</feature>
<comment type="caution">
    <text evidence="8">The sequence shown here is derived from an EMBL/GenBank/DDBJ whole genome shotgun (WGS) entry which is preliminary data.</text>
</comment>
<dbReference type="PANTHER" id="PTHR10209:SF881">
    <property type="entry name" value="FI07970P-RELATED"/>
    <property type="match status" value="1"/>
</dbReference>
<dbReference type="Pfam" id="PF03171">
    <property type="entry name" value="2OG-FeII_Oxy"/>
    <property type="match status" value="1"/>
</dbReference>
<evidence type="ECO:0000313" key="7">
    <source>
        <dbReference type="EMBL" id="CAF1035011.1"/>
    </source>
</evidence>
<dbReference type="SUPFAM" id="SSF51197">
    <property type="entry name" value="Clavaminate synthase-like"/>
    <property type="match status" value="1"/>
</dbReference>
<evidence type="ECO:0000256" key="2">
    <source>
        <dbReference type="ARBA" id="ARBA00022723"/>
    </source>
</evidence>
<dbReference type="EMBL" id="CAJOBC010004695">
    <property type="protein sequence ID" value="CAF3837599.1"/>
    <property type="molecule type" value="Genomic_DNA"/>
</dbReference>
<evidence type="ECO:0000313" key="8">
    <source>
        <dbReference type="EMBL" id="CAF1070456.1"/>
    </source>
</evidence>
<dbReference type="InterPro" id="IPR044861">
    <property type="entry name" value="IPNS-like_FE2OG_OXY"/>
</dbReference>
<evidence type="ECO:0000313" key="9">
    <source>
        <dbReference type="EMBL" id="CAF3803344.1"/>
    </source>
</evidence>
<dbReference type="EMBL" id="CAJNOK010007462">
    <property type="protein sequence ID" value="CAF1035011.1"/>
    <property type="molecule type" value="Genomic_DNA"/>
</dbReference>
<proteinExistence type="inferred from homology"/>
<evidence type="ECO:0000256" key="4">
    <source>
        <dbReference type="ARBA" id="ARBA00023004"/>
    </source>
</evidence>
<reference evidence="8" key="1">
    <citation type="submission" date="2021-02" db="EMBL/GenBank/DDBJ databases">
        <authorList>
            <person name="Nowell W R."/>
        </authorList>
    </citation>
    <scope>NUCLEOTIDE SEQUENCE</scope>
</reference>
<dbReference type="InterPro" id="IPR005123">
    <property type="entry name" value="Oxoglu/Fe-dep_dioxygenase_dom"/>
</dbReference>
<evidence type="ECO:0000256" key="3">
    <source>
        <dbReference type="ARBA" id="ARBA00023002"/>
    </source>
</evidence>
<dbReference type="Proteomes" id="UP000677228">
    <property type="component" value="Unassembled WGS sequence"/>
</dbReference>
<dbReference type="Gene3D" id="2.60.120.330">
    <property type="entry name" value="B-lactam Antibiotic, Isopenicillin N Synthase, Chain"/>
    <property type="match status" value="1"/>
</dbReference>
<dbReference type="Proteomes" id="UP000681722">
    <property type="component" value="Unassembled WGS sequence"/>
</dbReference>
<evidence type="ECO:0000313" key="10">
    <source>
        <dbReference type="EMBL" id="CAF3837599.1"/>
    </source>
</evidence>
<evidence type="ECO:0000256" key="1">
    <source>
        <dbReference type="ARBA" id="ARBA00008056"/>
    </source>
</evidence>
<dbReference type="OrthoDB" id="288590at2759"/>
<keyword evidence="11" id="KW-1185">Reference proteome</keyword>
<dbReference type="PRINTS" id="PR00682">
    <property type="entry name" value="IPNSYNTHASE"/>
</dbReference>
<dbReference type="Proteomes" id="UP000682733">
    <property type="component" value="Unassembled WGS sequence"/>
</dbReference>
<organism evidence="8 11">
    <name type="scientific">Didymodactylos carnosus</name>
    <dbReference type="NCBI Taxonomy" id="1234261"/>
    <lineage>
        <taxon>Eukaryota</taxon>
        <taxon>Metazoa</taxon>
        <taxon>Spiralia</taxon>
        <taxon>Gnathifera</taxon>
        <taxon>Rotifera</taxon>
        <taxon>Eurotatoria</taxon>
        <taxon>Bdelloidea</taxon>
        <taxon>Philodinida</taxon>
        <taxon>Philodinidae</taxon>
        <taxon>Didymodactylos</taxon>
    </lineage>
</organism>
<comment type="similarity">
    <text evidence="1 5">Belongs to the iron/ascorbate-dependent oxidoreductase family.</text>
</comment>
<dbReference type="EMBL" id="CAJNOQ010004695">
    <property type="protein sequence ID" value="CAF1070456.1"/>
    <property type="molecule type" value="Genomic_DNA"/>
</dbReference>
<dbReference type="InterPro" id="IPR027443">
    <property type="entry name" value="IPNS-like_sf"/>
</dbReference>
<dbReference type="GO" id="GO:0046872">
    <property type="term" value="F:metal ion binding"/>
    <property type="evidence" value="ECO:0007669"/>
    <property type="project" value="UniProtKB-KW"/>
</dbReference>
<sequence length="331" mass="37908">MSYEGKSLPFSEIPLVDFGRFLNGNDKDKVEIAEQIGSACRNVGFFYIKNHGISSDLISRVYEQARRFFSLPIEEKMLIYIGLTSLNRGYTPIYEEKLSLKGDLKEGFDCANELEENDVDRVERGAQLHGPNVWPKNLQGFKECVYDEYYLSVLKLAHRLLKSFALALNLPENYFESITQKPMGTLRLLYYPPQPPIIDPDQLGCGSHTDYECFTLLSQSNEKGLQVQNVLGEWIEAPPIDGTFVVNIGDMMARWTNGVFISTVHRVINTSGRERYSIPFFFGPDYFTKIECLKTCINEKNPPKYAPITAGDYLVSRFNDTYKYRQVEDTL</sequence>
<dbReference type="AlphaFoldDB" id="A0A814LXA4"/>
<evidence type="ECO:0000259" key="6">
    <source>
        <dbReference type="PROSITE" id="PS51471"/>
    </source>
</evidence>
<protein>
    <recommendedName>
        <fullName evidence="6">Fe2OG dioxygenase domain-containing protein</fullName>
    </recommendedName>
</protein>
<dbReference type="InterPro" id="IPR026992">
    <property type="entry name" value="DIOX_N"/>
</dbReference>
<dbReference type="PANTHER" id="PTHR10209">
    <property type="entry name" value="OXIDOREDUCTASE, 2OG-FE II OXYGENASE FAMILY PROTEIN"/>
    <property type="match status" value="1"/>
</dbReference>
<accession>A0A814LXA4</accession>
<name>A0A814LXA4_9BILA</name>
<dbReference type="Proteomes" id="UP000663829">
    <property type="component" value="Unassembled WGS sequence"/>
</dbReference>
<dbReference type="Pfam" id="PF14226">
    <property type="entry name" value="DIOX_N"/>
    <property type="match status" value="1"/>
</dbReference>
<gene>
    <name evidence="8" type="ORF">GPM918_LOCUS17247</name>
    <name evidence="7" type="ORF">OVA965_LOCUS16186</name>
    <name evidence="10" type="ORF">SRO942_LOCUS17246</name>
    <name evidence="9" type="ORF">TMI583_LOCUS16196</name>
</gene>
<keyword evidence="4 5" id="KW-0408">Iron</keyword>
<evidence type="ECO:0000256" key="5">
    <source>
        <dbReference type="RuleBase" id="RU003682"/>
    </source>
</evidence>
<dbReference type="GO" id="GO:0016491">
    <property type="term" value="F:oxidoreductase activity"/>
    <property type="evidence" value="ECO:0007669"/>
    <property type="project" value="UniProtKB-KW"/>
</dbReference>
<dbReference type="PROSITE" id="PS51471">
    <property type="entry name" value="FE2OG_OXY"/>
    <property type="match status" value="1"/>
</dbReference>
<dbReference type="EMBL" id="CAJOBA010007474">
    <property type="protein sequence ID" value="CAF3803344.1"/>
    <property type="molecule type" value="Genomic_DNA"/>
</dbReference>
<keyword evidence="2 5" id="KW-0479">Metal-binding</keyword>